<evidence type="ECO:0000313" key="1">
    <source>
        <dbReference type="EMBL" id="GBG21362.1"/>
    </source>
</evidence>
<keyword evidence="2" id="KW-1185">Reference proteome</keyword>
<reference evidence="1 2" key="1">
    <citation type="submission" date="2017-06" db="EMBL/GenBank/DDBJ databases">
        <title>Genome sequencing of cyanobaciteial culture collection at National Institute for Environmental Studies (NIES).</title>
        <authorList>
            <person name="Hirose Y."/>
            <person name="Shimura Y."/>
            <person name="Fujisawa T."/>
            <person name="Nakamura Y."/>
            <person name="Kawachi M."/>
        </authorList>
    </citation>
    <scope>NUCLEOTIDE SEQUENCE [LARGE SCALE GENOMIC DNA]</scope>
    <source>
        <strain evidence="1 2">NIES-4072</strain>
    </source>
</reference>
<gene>
    <name evidence="1" type="ORF">NIES4072_50460</name>
</gene>
<protein>
    <recommendedName>
        <fullName evidence="3">Aspartyl protease</fullName>
    </recommendedName>
</protein>
<sequence>MLDTGFTGFLAINKQDLDSLDWFYIGKETLRTAQGETLFKIYLGKLILNEQEFEIPVYVGDEITEFLLGSEWLKILPLVVNYQANILTLG</sequence>
<name>A0A2R5FRI0_NOSCO</name>
<dbReference type="Proteomes" id="UP000245124">
    <property type="component" value="Unassembled WGS sequence"/>
</dbReference>
<dbReference type="AlphaFoldDB" id="A0A2R5FRI0"/>
<organism evidence="1 2">
    <name type="scientific">Nostoc commune NIES-4072</name>
    <dbReference type="NCBI Taxonomy" id="2005467"/>
    <lineage>
        <taxon>Bacteria</taxon>
        <taxon>Bacillati</taxon>
        <taxon>Cyanobacteriota</taxon>
        <taxon>Cyanophyceae</taxon>
        <taxon>Nostocales</taxon>
        <taxon>Nostocaceae</taxon>
        <taxon>Nostoc</taxon>
    </lineage>
</organism>
<comment type="caution">
    <text evidence="1">The sequence shown here is derived from an EMBL/GenBank/DDBJ whole genome shotgun (WGS) entry which is preliminary data.</text>
</comment>
<evidence type="ECO:0008006" key="3">
    <source>
        <dbReference type="Google" id="ProtNLM"/>
    </source>
</evidence>
<proteinExistence type="predicted"/>
<dbReference type="EMBL" id="BDUD01000001">
    <property type="protein sequence ID" value="GBG21362.1"/>
    <property type="molecule type" value="Genomic_DNA"/>
</dbReference>
<evidence type="ECO:0000313" key="2">
    <source>
        <dbReference type="Proteomes" id="UP000245124"/>
    </source>
</evidence>
<accession>A0A2R5FRI0</accession>